<feature type="domain" description="DUF3074" evidence="1">
    <location>
        <begin position="55"/>
        <end position="179"/>
    </location>
</feature>
<dbReference type="OrthoDB" id="10280225at2759"/>
<dbReference type="STRING" id="743788.S8EL89"/>
<protein>
    <recommendedName>
        <fullName evidence="1">DUF3074 domain-containing protein</fullName>
    </recommendedName>
</protein>
<proteinExistence type="predicted"/>
<dbReference type="InterPro" id="IPR024500">
    <property type="entry name" value="DUF3074"/>
</dbReference>
<dbReference type="Proteomes" id="UP000015241">
    <property type="component" value="Unassembled WGS sequence"/>
</dbReference>
<dbReference type="HOGENOM" id="CLU_1318147_0_0_1"/>
<sequence>SADLPSEKDSILSGQWLMNYTLVWERCRVFRPLEHYRGTIKTSWRCKDSRNESPWDCRVTIHSPHDITLDQLWHYRAVNRFNIDTVYVPELKSAKVLVERSPTESVWSVRYNYPFLRSERQFYVVRTLFFDQRAKRGLVVSRPASCPEEQIPKDVIIGRYAAAEQFAELENGQIEWRVAETWALGGRFETVNRSRDGALAQVGVSAVTK</sequence>
<dbReference type="SUPFAM" id="SSF55961">
    <property type="entry name" value="Bet v1-like"/>
    <property type="match status" value="1"/>
</dbReference>
<dbReference type="AlphaFoldDB" id="S8EL89"/>
<dbReference type="EMBL" id="KE504128">
    <property type="protein sequence ID" value="EPT04094.1"/>
    <property type="molecule type" value="Genomic_DNA"/>
</dbReference>
<feature type="non-terminal residue" evidence="2">
    <location>
        <position position="1"/>
    </location>
</feature>
<evidence type="ECO:0000313" key="3">
    <source>
        <dbReference type="Proteomes" id="UP000015241"/>
    </source>
</evidence>
<gene>
    <name evidence="2" type="ORF">FOMPIDRAFT_1114828</name>
</gene>
<keyword evidence="3" id="KW-1185">Reference proteome</keyword>
<organism evidence="2 3">
    <name type="scientific">Fomitopsis schrenkii</name>
    <name type="common">Brown rot fungus</name>
    <dbReference type="NCBI Taxonomy" id="2126942"/>
    <lineage>
        <taxon>Eukaryota</taxon>
        <taxon>Fungi</taxon>
        <taxon>Dikarya</taxon>
        <taxon>Basidiomycota</taxon>
        <taxon>Agaricomycotina</taxon>
        <taxon>Agaricomycetes</taxon>
        <taxon>Polyporales</taxon>
        <taxon>Fomitopsis</taxon>
    </lineage>
</organism>
<evidence type="ECO:0000259" key="1">
    <source>
        <dbReference type="Pfam" id="PF11274"/>
    </source>
</evidence>
<accession>S8EL89</accession>
<dbReference type="InParanoid" id="S8EL89"/>
<name>S8EL89_FOMSC</name>
<dbReference type="Pfam" id="PF11274">
    <property type="entry name" value="DUF3074"/>
    <property type="match status" value="1"/>
</dbReference>
<evidence type="ECO:0000313" key="2">
    <source>
        <dbReference type="EMBL" id="EPT04094.1"/>
    </source>
</evidence>
<reference evidence="2 3" key="1">
    <citation type="journal article" date="2012" name="Science">
        <title>The Paleozoic origin of enzymatic lignin decomposition reconstructed from 31 fungal genomes.</title>
        <authorList>
            <person name="Floudas D."/>
            <person name="Binder M."/>
            <person name="Riley R."/>
            <person name="Barry K."/>
            <person name="Blanchette R.A."/>
            <person name="Henrissat B."/>
            <person name="Martinez A.T."/>
            <person name="Otillar R."/>
            <person name="Spatafora J.W."/>
            <person name="Yadav J.S."/>
            <person name="Aerts A."/>
            <person name="Benoit I."/>
            <person name="Boyd A."/>
            <person name="Carlson A."/>
            <person name="Copeland A."/>
            <person name="Coutinho P.M."/>
            <person name="de Vries R.P."/>
            <person name="Ferreira P."/>
            <person name="Findley K."/>
            <person name="Foster B."/>
            <person name="Gaskell J."/>
            <person name="Glotzer D."/>
            <person name="Gorecki P."/>
            <person name="Heitman J."/>
            <person name="Hesse C."/>
            <person name="Hori C."/>
            <person name="Igarashi K."/>
            <person name="Jurgens J.A."/>
            <person name="Kallen N."/>
            <person name="Kersten P."/>
            <person name="Kohler A."/>
            <person name="Kuees U."/>
            <person name="Kumar T.K.A."/>
            <person name="Kuo A."/>
            <person name="LaButti K."/>
            <person name="Larrondo L.F."/>
            <person name="Lindquist E."/>
            <person name="Ling A."/>
            <person name="Lombard V."/>
            <person name="Lucas S."/>
            <person name="Lundell T."/>
            <person name="Martin R."/>
            <person name="McLaughlin D.J."/>
            <person name="Morgenstern I."/>
            <person name="Morin E."/>
            <person name="Murat C."/>
            <person name="Nagy L.G."/>
            <person name="Nolan M."/>
            <person name="Ohm R.A."/>
            <person name="Patyshakuliyeva A."/>
            <person name="Rokas A."/>
            <person name="Ruiz-Duenas F.J."/>
            <person name="Sabat G."/>
            <person name="Salamov A."/>
            <person name="Samejima M."/>
            <person name="Schmutz J."/>
            <person name="Slot J.C."/>
            <person name="St John F."/>
            <person name="Stenlid J."/>
            <person name="Sun H."/>
            <person name="Sun S."/>
            <person name="Syed K."/>
            <person name="Tsang A."/>
            <person name="Wiebenga A."/>
            <person name="Young D."/>
            <person name="Pisabarro A."/>
            <person name="Eastwood D.C."/>
            <person name="Martin F."/>
            <person name="Cullen D."/>
            <person name="Grigoriev I.V."/>
            <person name="Hibbett D.S."/>
        </authorList>
    </citation>
    <scope>NUCLEOTIDE SEQUENCE</scope>
    <source>
        <strain evidence="3">FP-58527</strain>
    </source>
</reference>